<comment type="caution">
    <text evidence="1">The sequence shown here is derived from an EMBL/GenBank/DDBJ whole genome shotgun (WGS) entry which is preliminary data.</text>
</comment>
<gene>
    <name evidence="1" type="ORF">HGQ17_13785</name>
</gene>
<dbReference type="Pfam" id="PF16264">
    <property type="entry name" value="SatD"/>
    <property type="match status" value="1"/>
</dbReference>
<proteinExistence type="predicted"/>
<dbReference type="EMBL" id="JABAHY010000020">
    <property type="protein sequence ID" value="NLS11046.1"/>
    <property type="molecule type" value="Genomic_DNA"/>
</dbReference>
<organism evidence="1 2">
    <name type="scientific">Nesterenkonia sedimenti</name>
    <dbReference type="NCBI Taxonomy" id="1463632"/>
    <lineage>
        <taxon>Bacteria</taxon>
        <taxon>Bacillati</taxon>
        <taxon>Actinomycetota</taxon>
        <taxon>Actinomycetes</taxon>
        <taxon>Micrococcales</taxon>
        <taxon>Micrococcaceae</taxon>
        <taxon>Nesterenkonia</taxon>
    </lineage>
</organism>
<name>A0A7X8TLM2_9MICC</name>
<accession>A0A7X8TLM2</accession>
<reference evidence="1 2" key="1">
    <citation type="submission" date="2020-04" db="EMBL/GenBank/DDBJ databases">
        <title>Nesterenkonia sp. nov., isolated from marine sediment.</title>
        <authorList>
            <person name="Zhang G."/>
        </authorList>
    </citation>
    <scope>NUCLEOTIDE SEQUENCE [LARGE SCALE GENOMIC DNA]</scope>
    <source>
        <strain evidence="1 2">MY13</strain>
    </source>
</reference>
<dbReference type="InterPro" id="IPR032580">
    <property type="entry name" value="SatD"/>
</dbReference>
<protein>
    <recommendedName>
        <fullName evidence="3">SatD family protein</fullName>
    </recommendedName>
</protein>
<evidence type="ECO:0000313" key="2">
    <source>
        <dbReference type="Proteomes" id="UP000523139"/>
    </source>
</evidence>
<dbReference type="Proteomes" id="UP000523139">
    <property type="component" value="Unassembled WGS sequence"/>
</dbReference>
<dbReference type="RefSeq" id="WP_168888526.1">
    <property type="nucleotide sequence ID" value="NZ_JABAHY010000020.1"/>
</dbReference>
<dbReference type="SUPFAM" id="SSF88659">
    <property type="entry name" value="Sigma3 and sigma4 domains of RNA polymerase sigma factors"/>
    <property type="match status" value="1"/>
</dbReference>
<evidence type="ECO:0000313" key="1">
    <source>
        <dbReference type="EMBL" id="NLS11046.1"/>
    </source>
</evidence>
<evidence type="ECO:0008006" key="3">
    <source>
        <dbReference type="Google" id="ProtNLM"/>
    </source>
</evidence>
<dbReference type="AlphaFoldDB" id="A0A7X8TLM2"/>
<sequence length="213" mass="23186">MSSENIAVIADVVRSRSFEDRSSVQQQVEDLLRAVETAFPAAQSFSPTVGDELQAVYPSRNQALAATLYAGLLQGEGPHLRFGLGQGETYPVTSSASDRVEDGPGWWRARQAIEELGELQRRNPQLNTRYLGDEPEENALVNAYLLARDQVLGGLNERSRAYARGVLEERSQKEIAAELGVSQSAVSQSLRSSGAASLLNGLKELTAEGERRP</sequence>
<keyword evidence="2" id="KW-1185">Reference proteome</keyword>
<dbReference type="InterPro" id="IPR013324">
    <property type="entry name" value="RNA_pol_sigma_r3/r4-like"/>
</dbReference>